<dbReference type="Proteomes" id="UP001139410">
    <property type="component" value="Unassembled WGS sequence"/>
</dbReference>
<comment type="caution">
    <text evidence="2">The sequence shown here is derived from an EMBL/GenBank/DDBJ whole genome shotgun (WGS) entry which is preliminary data.</text>
</comment>
<dbReference type="PANTHER" id="PTHR34846">
    <property type="entry name" value="4-CARBOXYMUCONOLACTONE DECARBOXYLASE FAMILY PROTEIN (AFU_ORTHOLOGUE AFUA_6G11590)"/>
    <property type="match status" value="1"/>
</dbReference>
<keyword evidence="3" id="KW-1185">Reference proteome</keyword>
<dbReference type="Pfam" id="PF02627">
    <property type="entry name" value="CMD"/>
    <property type="match status" value="1"/>
</dbReference>
<protein>
    <submittedName>
        <fullName evidence="2">Carboxymuconolactone decarboxylase family protein</fullName>
    </submittedName>
</protein>
<dbReference type="NCBIfam" id="TIGR00778">
    <property type="entry name" value="ahpD_dom"/>
    <property type="match status" value="1"/>
</dbReference>
<sequence length="149" mass="16542">MTMRLNYGVVGPEAVKAMMGLEQAVKDMGLEPGLFHLIKLRASQINGCAFCINMHSREARADGETQQRLDLLSVWRETNFFNDREKAALAWTEALTLIADTNAPDADYEALSAVFDERERVAITLAIAGINGWNRFAIGFRTPVPRAKA</sequence>
<reference evidence="2" key="1">
    <citation type="submission" date="2022-01" db="EMBL/GenBank/DDBJ databases">
        <authorList>
            <person name="Jo J.-H."/>
            <person name="Im W.-T."/>
        </authorList>
    </citation>
    <scope>NUCLEOTIDE SEQUENCE</scope>
    <source>
        <strain evidence="2">G124</strain>
    </source>
</reference>
<name>A0A9X1TW40_9SPHN</name>
<dbReference type="RefSeq" id="WP_235066186.1">
    <property type="nucleotide sequence ID" value="NZ_JAKFGM010000001.1"/>
</dbReference>
<dbReference type="PANTHER" id="PTHR34846:SF10">
    <property type="entry name" value="CYTOPLASMIC PROTEIN"/>
    <property type="match status" value="1"/>
</dbReference>
<dbReference type="InterPro" id="IPR029032">
    <property type="entry name" value="AhpD-like"/>
</dbReference>
<gene>
    <name evidence="2" type="ORF">LVY65_01200</name>
</gene>
<dbReference type="SUPFAM" id="SSF69118">
    <property type="entry name" value="AhpD-like"/>
    <property type="match status" value="1"/>
</dbReference>
<dbReference type="InterPro" id="IPR004675">
    <property type="entry name" value="AhpD_core"/>
</dbReference>
<evidence type="ECO:0000313" key="2">
    <source>
        <dbReference type="EMBL" id="MCF2513685.1"/>
    </source>
</evidence>
<dbReference type="AlphaFoldDB" id="A0A9X1TW40"/>
<dbReference type="EMBL" id="JAKFGM010000001">
    <property type="protein sequence ID" value="MCF2513685.1"/>
    <property type="molecule type" value="Genomic_DNA"/>
</dbReference>
<dbReference type="Gene3D" id="1.20.1290.10">
    <property type="entry name" value="AhpD-like"/>
    <property type="match status" value="1"/>
</dbReference>
<dbReference type="InterPro" id="IPR003779">
    <property type="entry name" value="CMD-like"/>
</dbReference>
<accession>A0A9X1TW40</accession>
<feature type="domain" description="Carboxymuconolactone decarboxylase-like" evidence="1">
    <location>
        <begin position="12"/>
        <end position="94"/>
    </location>
</feature>
<organism evidence="2 3">
    <name type="scientific">Sphingomonas cremea</name>
    <dbReference type="NCBI Taxonomy" id="2904799"/>
    <lineage>
        <taxon>Bacteria</taxon>
        <taxon>Pseudomonadati</taxon>
        <taxon>Pseudomonadota</taxon>
        <taxon>Alphaproteobacteria</taxon>
        <taxon>Sphingomonadales</taxon>
        <taxon>Sphingomonadaceae</taxon>
        <taxon>Sphingomonas</taxon>
    </lineage>
</organism>
<evidence type="ECO:0000313" key="3">
    <source>
        <dbReference type="Proteomes" id="UP001139410"/>
    </source>
</evidence>
<evidence type="ECO:0000259" key="1">
    <source>
        <dbReference type="Pfam" id="PF02627"/>
    </source>
</evidence>
<proteinExistence type="predicted"/>
<dbReference type="GO" id="GO:0051920">
    <property type="term" value="F:peroxiredoxin activity"/>
    <property type="evidence" value="ECO:0007669"/>
    <property type="project" value="InterPro"/>
</dbReference>